<keyword evidence="15 22" id="KW-1071">Ligand-gated ion channel</keyword>
<evidence type="ECO:0000256" key="3">
    <source>
        <dbReference type="ARBA" id="ARBA00022553"/>
    </source>
</evidence>
<keyword evidence="6 22" id="KW-1133">Transmembrane helix</keyword>
<keyword evidence="1 22" id="KW-0813">Transport</keyword>
<feature type="domain" description="Ionotropic glutamate receptor C-terminal" evidence="23">
    <location>
        <begin position="239"/>
        <end position="593"/>
    </location>
</feature>
<keyword evidence="10" id="KW-0564">Palmitate</keyword>
<proteinExistence type="inferred from homology"/>
<dbReference type="STRING" id="246437.L9KN76"/>
<evidence type="ECO:0000256" key="10">
    <source>
        <dbReference type="ARBA" id="ARBA00023139"/>
    </source>
</evidence>
<keyword evidence="17 22" id="KW-0407">Ion channel</keyword>
<evidence type="ECO:0000256" key="11">
    <source>
        <dbReference type="ARBA" id="ARBA00023157"/>
    </source>
</evidence>
<sequence length="790" mass="88851">MTAWVPRTDMRPDGQQMPGKAAIYENCAKLRVDQREQEGYSILQAIMEKAGQNGWHVSAICVENFNDVSYRQLLEELDRRQEKKFVIDCEIERLQNILEQIVSVGKHVKGYHYIIANLYTSALTYDGVLVMAETFRNLRRQKIDISRRGNAGDCLANPAAPWGQGIDMERTLKQVRIQGLTGNVQFDHYGRRVNYTMDVFELKSTGPRKVGYWNDMDKLVLIQDVPTLGNDTAAIENRTVVVTTIMESPYVMYKKNHEMFEGNDKYEGYCVDLASEIAKHIGIKYKIAIVPDGKYGARDADTKIWNGMVGELVYGKAEIAIAPLTITLVREEVIDFSKPFMSLGISIMIKKPQKSKPGVFSFLDPLAYEIWMCIVFAYIGVSVVLFLVSRFSPYEWHTEEPEDGKEGPSDQPPNEFGIFNSLWFSLGAFMQQGCDISPRSLSGRIVGGVWWFFTLIIISSYTANLAAFLTVERMVSPIESAEDLAKQTEIAYGTLDSGSTKEFFRRSKIAVYEKMWTYMRSAEPSVFTRTTAEGVARVRKSKGKFAFLLESTMNEYIEQRKPCDTMKVGGNLDSKGYGVATPKGSSLRFIVYGFPCQAVALGAIHGGRALGLFLRHLAAEPSRVAGGGGGLLAVRSIQPEEKERIGQFVFARDAKAAMALKESFIKAIGVGLGFELQRLEFDISPLNLDIGQVYKETRLFLDGEEEKEWAFEESKIDEHHFVAVALRKPDGSKHQDVSSQNDSKPTQRQFTVLTFNDLITSAIPMTPEDPSFWDCFCFTEEIPIRNGTKS</sequence>
<gene>
    <name evidence="25" type="ORF">TREES_T100013221</name>
</gene>
<keyword evidence="16" id="KW-0449">Lipoprotein</keyword>
<keyword evidence="3" id="KW-0597">Phosphoprotein</keyword>
<dbReference type="InterPro" id="IPR001508">
    <property type="entry name" value="Iono_Glu_rcpt_met"/>
</dbReference>
<dbReference type="FunFam" id="3.40.190.10:FF:000666">
    <property type="entry name" value="Glutamate receptor, ionotropic, AMPA 2a"/>
    <property type="match status" value="1"/>
</dbReference>
<feature type="site" description="Crucial to convey clamshell closure to channel opening" evidence="21">
    <location>
        <position position="478"/>
    </location>
</feature>
<dbReference type="Gene3D" id="3.90.470.20">
    <property type="entry name" value="4'-phosphopantetheinyl transferase domain"/>
    <property type="match status" value="1"/>
</dbReference>
<feature type="site" description="Interaction with the cone snail toxin Con-ikot-ikot" evidence="21">
    <location>
        <position position="298"/>
    </location>
</feature>
<keyword evidence="7 22" id="KW-0770">Synapse</keyword>
<evidence type="ECO:0000256" key="4">
    <source>
        <dbReference type="ARBA" id="ARBA00022692"/>
    </source>
</evidence>
<evidence type="ECO:0000256" key="21">
    <source>
        <dbReference type="PIRSR" id="PIRSR601508-2"/>
    </source>
</evidence>
<feature type="binding site" evidence="20">
    <location>
        <position position="323"/>
    </location>
    <ligand>
        <name>L-glutamate</name>
        <dbReference type="ChEBI" id="CHEBI:29985"/>
    </ligand>
</feature>
<evidence type="ECO:0000256" key="22">
    <source>
        <dbReference type="RuleBase" id="RU367118"/>
    </source>
</evidence>
<dbReference type="FunFam" id="3.40.190.10:FF:000001">
    <property type="entry name" value="Glutamate receptor ionotropic, kainate 2"/>
    <property type="match status" value="1"/>
</dbReference>
<dbReference type="InParanoid" id="L9KN76"/>
<dbReference type="Gene3D" id="1.10.287.70">
    <property type="match status" value="1"/>
</dbReference>
<evidence type="ECO:0000256" key="19">
    <source>
        <dbReference type="ARBA" id="ARBA00036634"/>
    </source>
</evidence>
<feature type="binding site" evidence="20">
    <location>
        <position position="499"/>
    </location>
    <ligand>
        <name>L-glutamate</name>
        <dbReference type="ChEBI" id="CHEBI:29985"/>
    </ligand>
</feature>
<comment type="similarity">
    <text evidence="22">Belongs to the glutamate-gated ion channel (TC 1.A.10.1) family.</text>
</comment>
<evidence type="ECO:0000259" key="24">
    <source>
        <dbReference type="SMART" id="SM00918"/>
    </source>
</evidence>
<evidence type="ECO:0000256" key="14">
    <source>
        <dbReference type="ARBA" id="ARBA00023257"/>
    </source>
</evidence>
<evidence type="ECO:0000313" key="26">
    <source>
        <dbReference type="Proteomes" id="UP000011518"/>
    </source>
</evidence>
<dbReference type="GO" id="GO:0008897">
    <property type="term" value="F:holo-[acyl-carrier-protein] synthase activity"/>
    <property type="evidence" value="ECO:0007669"/>
    <property type="project" value="InterPro"/>
</dbReference>
<dbReference type="EMBL" id="KB320750">
    <property type="protein sequence ID" value="ELW64203.1"/>
    <property type="molecule type" value="Genomic_DNA"/>
</dbReference>
<evidence type="ECO:0000256" key="15">
    <source>
        <dbReference type="ARBA" id="ARBA00023286"/>
    </source>
</evidence>
<dbReference type="InterPro" id="IPR037143">
    <property type="entry name" value="4-PPantetheinyl_Trfase_dom_sf"/>
</dbReference>
<keyword evidence="8 22" id="KW-0406">Ion transport</keyword>
<dbReference type="GO" id="GO:0007166">
    <property type="term" value="P:cell surface receptor signaling pathway"/>
    <property type="evidence" value="ECO:0007669"/>
    <property type="project" value="UniProtKB-ARBA"/>
</dbReference>
<dbReference type="Gene3D" id="3.40.50.2300">
    <property type="match status" value="1"/>
</dbReference>
<feature type="transmembrane region" description="Helical" evidence="22">
    <location>
        <begin position="366"/>
        <end position="388"/>
    </location>
</feature>
<keyword evidence="4 22" id="KW-0812">Transmembrane</keyword>
<keyword evidence="2 22" id="KW-1003">Cell membrane</keyword>
<dbReference type="Pfam" id="PF01094">
    <property type="entry name" value="ANF_receptor"/>
    <property type="match status" value="1"/>
</dbReference>
<keyword evidence="13" id="KW-0325">Glycoprotein</keyword>
<dbReference type="Pfam" id="PF00060">
    <property type="entry name" value="Lig_chan"/>
    <property type="match status" value="1"/>
</dbReference>
<evidence type="ECO:0000256" key="18">
    <source>
        <dbReference type="ARBA" id="ARBA00034104"/>
    </source>
</evidence>
<evidence type="ECO:0000256" key="2">
    <source>
        <dbReference type="ARBA" id="ARBA00022475"/>
    </source>
</evidence>
<dbReference type="InterPro" id="IPR019594">
    <property type="entry name" value="Glu/Gly-bd"/>
</dbReference>
<dbReference type="InterPro" id="IPR001320">
    <property type="entry name" value="Iontro_rcpt_C"/>
</dbReference>
<feature type="transmembrane region" description="Helical" evidence="22">
    <location>
        <begin position="449"/>
        <end position="471"/>
    </location>
</feature>
<organism evidence="25 26">
    <name type="scientific">Tupaia chinensis</name>
    <name type="common">Chinese tree shrew</name>
    <name type="synonym">Tupaia belangeri chinensis</name>
    <dbReference type="NCBI Taxonomy" id="246437"/>
    <lineage>
        <taxon>Eukaryota</taxon>
        <taxon>Metazoa</taxon>
        <taxon>Chordata</taxon>
        <taxon>Craniata</taxon>
        <taxon>Vertebrata</taxon>
        <taxon>Euteleostomi</taxon>
        <taxon>Mammalia</taxon>
        <taxon>Eutheria</taxon>
        <taxon>Euarchontoglires</taxon>
        <taxon>Scandentia</taxon>
        <taxon>Tupaiidae</taxon>
        <taxon>Tupaia</taxon>
    </lineage>
</organism>
<dbReference type="SUPFAM" id="SSF53822">
    <property type="entry name" value="Periplasmic binding protein-like I"/>
    <property type="match status" value="1"/>
</dbReference>
<dbReference type="GO" id="GO:0000287">
    <property type="term" value="F:magnesium ion binding"/>
    <property type="evidence" value="ECO:0007669"/>
    <property type="project" value="InterPro"/>
</dbReference>
<dbReference type="GO" id="GO:0022824">
    <property type="term" value="F:transmitter-gated monoatomic ion channel activity"/>
    <property type="evidence" value="ECO:0007669"/>
    <property type="project" value="UniProtKB-ARBA"/>
</dbReference>
<dbReference type="FunFam" id="3.40.50.2300:FF:000004">
    <property type="entry name" value="Glutamate receptor, ionotropic, AMPA 2"/>
    <property type="match status" value="1"/>
</dbReference>
<evidence type="ECO:0000256" key="6">
    <source>
        <dbReference type="ARBA" id="ARBA00022989"/>
    </source>
</evidence>
<evidence type="ECO:0000256" key="16">
    <source>
        <dbReference type="ARBA" id="ARBA00023288"/>
    </source>
</evidence>
<dbReference type="SUPFAM" id="SSF56214">
    <property type="entry name" value="4'-phosphopantetheinyl transferase"/>
    <property type="match status" value="1"/>
</dbReference>
<evidence type="ECO:0000256" key="20">
    <source>
        <dbReference type="PIRSR" id="PIRSR601508-1"/>
    </source>
</evidence>
<evidence type="ECO:0000256" key="5">
    <source>
        <dbReference type="ARBA" id="ARBA00022729"/>
    </source>
</evidence>
<evidence type="ECO:0000256" key="7">
    <source>
        <dbReference type="ARBA" id="ARBA00023018"/>
    </source>
</evidence>
<dbReference type="SUPFAM" id="SSF81324">
    <property type="entry name" value="Voltage-gated potassium channels"/>
    <property type="match status" value="1"/>
</dbReference>
<evidence type="ECO:0000256" key="13">
    <source>
        <dbReference type="ARBA" id="ARBA00023180"/>
    </source>
</evidence>
<accession>L9KN76</accession>
<dbReference type="GO" id="GO:0045211">
    <property type="term" value="C:postsynaptic membrane"/>
    <property type="evidence" value="ECO:0007669"/>
    <property type="project" value="UniProtKB-SubCell"/>
</dbReference>
<protein>
    <recommendedName>
        <fullName evidence="22">Glutamate receptor</fullName>
    </recommendedName>
</protein>
<dbReference type="Pfam" id="PF10613">
    <property type="entry name" value="Lig_chan-Glu_bd"/>
    <property type="match status" value="1"/>
</dbReference>
<reference evidence="26" key="1">
    <citation type="submission" date="2012-07" db="EMBL/GenBank/DDBJ databases">
        <title>Genome of the Chinese tree shrew, a rising model animal genetically related to primates.</title>
        <authorList>
            <person name="Zhang G."/>
            <person name="Fan Y."/>
            <person name="Yao Y."/>
            <person name="Huang Z."/>
        </authorList>
    </citation>
    <scope>NUCLEOTIDE SEQUENCE [LARGE SCALE GENOMIC DNA]</scope>
</reference>
<dbReference type="InterPro" id="IPR015683">
    <property type="entry name" value="Ionotropic_Glu_rcpt"/>
</dbReference>
<comment type="function">
    <text evidence="22">Receptor for glutamate that functions as a ligand-gated ion channel in the central nervous system and plays an important role in excitatory synaptic transmission. L-glutamate acts as an excitatory neurotransmitter at many synapses in the central nervous system.</text>
</comment>
<dbReference type="Proteomes" id="UP000011518">
    <property type="component" value="Unassembled WGS sequence"/>
</dbReference>
<feature type="binding site" evidence="20">
    <location>
        <position position="330"/>
    </location>
    <ligand>
        <name>L-glutamate</name>
        <dbReference type="ChEBI" id="CHEBI:29985"/>
    </ligand>
</feature>
<keyword evidence="14 22" id="KW-0628">Postsynaptic cell membrane</keyword>
<feature type="binding site" evidence="20">
    <location>
        <position position="550"/>
    </location>
    <ligand>
        <name>L-glutamate</name>
        <dbReference type="ChEBI" id="CHEBI:29985"/>
    </ligand>
</feature>
<dbReference type="SUPFAM" id="SSF53850">
    <property type="entry name" value="Periplasmic binding protein-like II"/>
    <property type="match status" value="1"/>
</dbReference>
<evidence type="ECO:0000256" key="1">
    <source>
        <dbReference type="ARBA" id="ARBA00022448"/>
    </source>
</evidence>
<feature type="site" description="Interaction with the cone snail toxin Con-ikot-ikot" evidence="21">
    <location>
        <position position="505"/>
    </location>
</feature>
<keyword evidence="5" id="KW-0732">Signal</keyword>
<keyword evidence="11" id="KW-1015">Disulfide bond</keyword>
<evidence type="ECO:0000313" key="25">
    <source>
        <dbReference type="EMBL" id="ELW64203.1"/>
    </source>
</evidence>
<dbReference type="InterPro" id="IPR001828">
    <property type="entry name" value="ANF_lig-bd_rcpt"/>
</dbReference>
<evidence type="ECO:0000256" key="9">
    <source>
        <dbReference type="ARBA" id="ARBA00023136"/>
    </source>
</evidence>
<dbReference type="SMART" id="SM00918">
    <property type="entry name" value="Lig_chan-Glu_bd"/>
    <property type="match status" value="1"/>
</dbReference>
<feature type="binding site" evidence="20">
    <location>
        <position position="500"/>
    </location>
    <ligand>
        <name>L-glutamate</name>
        <dbReference type="ChEBI" id="CHEBI:29985"/>
    </ligand>
</feature>
<comment type="subcellular location">
    <subcellularLocation>
        <location evidence="18 22">Postsynaptic cell membrane</location>
        <topology evidence="18 22">Multi-pass membrane protein</topology>
    </subcellularLocation>
</comment>
<evidence type="ECO:0000259" key="23">
    <source>
        <dbReference type="SMART" id="SM00079"/>
    </source>
</evidence>
<keyword evidence="26" id="KW-1185">Reference proteome</keyword>
<dbReference type="eggNOG" id="KOG1054">
    <property type="taxonomic scope" value="Eukaryota"/>
</dbReference>
<keyword evidence="12 22" id="KW-0675">Receptor</keyword>
<dbReference type="InterPro" id="IPR028082">
    <property type="entry name" value="Peripla_BP_I"/>
</dbReference>
<dbReference type="FunFam" id="1.10.287.70:FF:000067">
    <property type="entry name" value="glutamate receptor 2 isoform X1"/>
    <property type="match status" value="1"/>
</dbReference>
<name>L9KN76_TUPCH</name>
<dbReference type="PANTHER" id="PTHR18966">
    <property type="entry name" value="IONOTROPIC GLUTAMATE RECEPTOR"/>
    <property type="match status" value="1"/>
</dbReference>
<dbReference type="AlphaFoldDB" id="L9KN76"/>
<evidence type="ECO:0000256" key="8">
    <source>
        <dbReference type="ARBA" id="ARBA00023065"/>
    </source>
</evidence>
<keyword evidence="9 22" id="KW-0472">Membrane</keyword>
<evidence type="ECO:0000256" key="17">
    <source>
        <dbReference type="ARBA" id="ARBA00023303"/>
    </source>
</evidence>
<dbReference type="SMART" id="SM00079">
    <property type="entry name" value="PBPe"/>
    <property type="match status" value="1"/>
</dbReference>
<dbReference type="Gene3D" id="3.40.190.10">
    <property type="entry name" value="Periplasmic binding protein-like II"/>
    <property type="match status" value="1"/>
</dbReference>
<comment type="catalytic activity">
    <reaction evidence="19">
        <text>Ca(2+)(in) = Ca(2+)(out)</text>
        <dbReference type="Rhea" id="RHEA:29671"/>
        <dbReference type="ChEBI" id="CHEBI:29108"/>
    </reaction>
</comment>
<dbReference type="PRINTS" id="PR00177">
    <property type="entry name" value="NMDARECEPTOR"/>
</dbReference>
<feature type="binding site" evidence="20">
    <location>
        <position position="325"/>
    </location>
    <ligand>
        <name>L-glutamate</name>
        <dbReference type="ChEBI" id="CHEBI:29985"/>
    </ligand>
</feature>
<reference evidence="26" key="2">
    <citation type="journal article" date="2013" name="Nat. Commun.">
        <title>Genome of the Chinese tree shrew.</title>
        <authorList>
            <person name="Fan Y."/>
            <person name="Huang Z.Y."/>
            <person name="Cao C.C."/>
            <person name="Chen C.S."/>
            <person name="Chen Y.X."/>
            <person name="Fan D.D."/>
            <person name="He J."/>
            <person name="Hou H.L."/>
            <person name="Hu L."/>
            <person name="Hu X.T."/>
            <person name="Jiang X.T."/>
            <person name="Lai R."/>
            <person name="Lang Y.S."/>
            <person name="Liang B."/>
            <person name="Liao S.G."/>
            <person name="Mu D."/>
            <person name="Ma Y.Y."/>
            <person name="Niu Y.Y."/>
            <person name="Sun X.Q."/>
            <person name="Xia J.Q."/>
            <person name="Xiao J."/>
            <person name="Xiong Z.Q."/>
            <person name="Xu L."/>
            <person name="Yang L."/>
            <person name="Zhang Y."/>
            <person name="Zhao W."/>
            <person name="Zhao X.D."/>
            <person name="Zheng Y.T."/>
            <person name="Zhou J.M."/>
            <person name="Zhu Y.B."/>
            <person name="Zhang G.J."/>
            <person name="Wang J."/>
            <person name="Yao Y.G."/>
        </authorList>
    </citation>
    <scope>NUCLEOTIDE SEQUENCE [LARGE SCALE GENOMIC DNA]</scope>
</reference>
<evidence type="ECO:0000256" key="12">
    <source>
        <dbReference type="ARBA" id="ARBA00023170"/>
    </source>
</evidence>
<feature type="domain" description="Ionotropic glutamate receptor L-glutamate and glycine-binding" evidence="24">
    <location>
        <begin position="249"/>
        <end position="314"/>
    </location>
</feature>